<dbReference type="AlphaFoldDB" id="A0A1H8YH11"/>
<dbReference type="InterPro" id="IPR046675">
    <property type="entry name" value="DUF6545"/>
</dbReference>
<name>A0A1H8YH11_9PSEU</name>
<feature type="transmembrane region" description="Helical" evidence="1">
    <location>
        <begin position="6"/>
        <end position="22"/>
    </location>
</feature>
<reference evidence="4" key="1">
    <citation type="submission" date="2016-10" db="EMBL/GenBank/DDBJ databases">
        <authorList>
            <person name="Varghese N."/>
            <person name="Submissions S."/>
        </authorList>
    </citation>
    <scope>NUCLEOTIDE SEQUENCE [LARGE SCALE GENOMIC DNA]</scope>
    <source>
        <strain evidence="4">DSM 44993</strain>
    </source>
</reference>
<dbReference type="Pfam" id="PF20182">
    <property type="entry name" value="DUF6545"/>
    <property type="match status" value="1"/>
</dbReference>
<gene>
    <name evidence="3" type="ORF">SAMN04489732_11667</name>
</gene>
<feature type="transmembrane region" description="Helical" evidence="1">
    <location>
        <begin position="138"/>
        <end position="160"/>
    </location>
</feature>
<dbReference type="EMBL" id="FOEF01000016">
    <property type="protein sequence ID" value="SEP51490.1"/>
    <property type="molecule type" value="Genomic_DNA"/>
</dbReference>
<dbReference type="RefSeq" id="WP_091623345.1">
    <property type="nucleotide sequence ID" value="NZ_FOEF01000016.1"/>
</dbReference>
<dbReference type="InterPro" id="IPR050039">
    <property type="entry name" value="MAB_1171c-like"/>
</dbReference>
<feature type="transmembrane region" description="Helical" evidence="1">
    <location>
        <begin position="63"/>
        <end position="86"/>
    </location>
</feature>
<sequence>MSETLAYLACVLGFAGFSAKLLEAGHDQPVKRLWYLSGFGICIALGITVGTEAMDTLTGHTQWYAQFATFAGDAFKIGAIGFAVAFARSMRLGDGAKLGWHAVVTWLVLLVEAVLFVLASPDRSGDVTVAAPAGRPYYFLYELMFVVYGVPSLILLASVFARFAVRARGGPLRLGLWLIFGGVAAAVAWTLWDLDDLRQVAQIGQVDATDDLPSAALGASCVVLVVAGATLSAWGPSLAAPVRWLRAYRGYRRIEPLWTVLRDAVPGIALDPARGLGGVEFALYRRVIEIRDGHLALRPYFDPDLPSRVEALARRAGVPAGDVVATTEAAALAAALVASEAGHRYQPDDADGPAGEPVDADVLAEAAWLVRVARAWRHSAVVRQIRGETQRELGVSA</sequence>
<evidence type="ECO:0000313" key="3">
    <source>
        <dbReference type="EMBL" id="SEP51490.1"/>
    </source>
</evidence>
<dbReference type="NCBIfam" id="NF042915">
    <property type="entry name" value="MAB_1171c_fam"/>
    <property type="match status" value="1"/>
</dbReference>
<dbReference type="STRING" id="394193.SAMN04489732_11667"/>
<keyword evidence="1" id="KW-0812">Transmembrane</keyword>
<keyword evidence="1" id="KW-1133">Transmembrane helix</keyword>
<feature type="transmembrane region" description="Helical" evidence="1">
    <location>
        <begin position="34"/>
        <end position="51"/>
    </location>
</feature>
<feature type="domain" description="DUF6545" evidence="2">
    <location>
        <begin position="243"/>
        <end position="378"/>
    </location>
</feature>
<evidence type="ECO:0000313" key="4">
    <source>
        <dbReference type="Proteomes" id="UP000198582"/>
    </source>
</evidence>
<keyword evidence="1" id="KW-0472">Membrane</keyword>
<evidence type="ECO:0000256" key="1">
    <source>
        <dbReference type="SAM" id="Phobius"/>
    </source>
</evidence>
<accession>A0A1H8YH11</accession>
<proteinExistence type="predicted"/>
<protein>
    <recommendedName>
        <fullName evidence="2">DUF6545 domain-containing protein</fullName>
    </recommendedName>
</protein>
<keyword evidence="4" id="KW-1185">Reference proteome</keyword>
<feature type="transmembrane region" description="Helical" evidence="1">
    <location>
        <begin position="212"/>
        <end position="234"/>
    </location>
</feature>
<feature type="transmembrane region" description="Helical" evidence="1">
    <location>
        <begin position="172"/>
        <end position="192"/>
    </location>
</feature>
<organism evidence="3 4">
    <name type="scientific">Amycolatopsis saalfeldensis</name>
    <dbReference type="NCBI Taxonomy" id="394193"/>
    <lineage>
        <taxon>Bacteria</taxon>
        <taxon>Bacillati</taxon>
        <taxon>Actinomycetota</taxon>
        <taxon>Actinomycetes</taxon>
        <taxon>Pseudonocardiales</taxon>
        <taxon>Pseudonocardiaceae</taxon>
        <taxon>Amycolatopsis</taxon>
    </lineage>
</organism>
<feature type="transmembrane region" description="Helical" evidence="1">
    <location>
        <begin position="98"/>
        <end position="118"/>
    </location>
</feature>
<evidence type="ECO:0000259" key="2">
    <source>
        <dbReference type="Pfam" id="PF20182"/>
    </source>
</evidence>
<dbReference type="Proteomes" id="UP000198582">
    <property type="component" value="Unassembled WGS sequence"/>
</dbReference>
<dbReference type="OrthoDB" id="3685619at2"/>